<evidence type="ECO:0000313" key="1">
    <source>
        <dbReference type="EMBL" id="TDP37574.1"/>
    </source>
</evidence>
<protein>
    <submittedName>
        <fullName evidence="1">Putative OsmC-like protein</fullName>
    </submittedName>
</protein>
<keyword evidence="2" id="KW-1185">Reference proteome</keyword>
<evidence type="ECO:0000313" key="2">
    <source>
        <dbReference type="Proteomes" id="UP000295531"/>
    </source>
</evidence>
<name>A0A4R6PH07_9GAMM</name>
<dbReference type="Pfam" id="PF02566">
    <property type="entry name" value="OsmC"/>
    <property type="match status" value="1"/>
</dbReference>
<reference evidence="1 2" key="1">
    <citation type="submission" date="2019-03" db="EMBL/GenBank/DDBJ databases">
        <title>Freshwater and sediment microbial communities from various areas in North America, analyzing microbe dynamics in response to fracking.</title>
        <authorList>
            <person name="Lamendella R."/>
        </authorList>
    </citation>
    <scope>NUCLEOTIDE SEQUENCE [LARGE SCALE GENOMIC DNA]</scope>
    <source>
        <strain evidence="1 2">18_TX</strain>
    </source>
</reference>
<dbReference type="Gene3D" id="3.30.300.20">
    <property type="match status" value="1"/>
</dbReference>
<gene>
    <name evidence="1" type="ORF">DEU29_10636</name>
</gene>
<dbReference type="OrthoDB" id="5297623at2"/>
<accession>A0A4R6PH07</accession>
<dbReference type="EMBL" id="SNXI01000006">
    <property type="protein sequence ID" value="TDP37574.1"/>
    <property type="molecule type" value="Genomic_DNA"/>
</dbReference>
<dbReference type="SUPFAM" id="SSF82784">
    <property type="entry name" value="OsmC-like"/>
    <property type="match status" value="1"/>
</dbReference>
<dbReference type="PANTHER" id="PTHR34352">
    <property type="entry name" value="PROTEIN YHFA"/>
    <property type="match status" value="1"/>
</dbReference>
<sequence length="150" mass="16731">MEGDFKLSLELVEDYKFVVDFGQFGEITTDEPEPLGGGEGPNPSRMLAASVANCLAASLMFALRKYKDNPGKVSAEVEGSVERVEGRWRITNITVEIFLGNEQDNLEHLQQALEKFEDFCVVTQSVRNGIDVDVKVYDSNNTKVKDVDHE</sequence>
<comment type="caution">
    <text evidence="1">The sequence shown here is derived from an EMBL/GenBank/DDBJ whole genome shotgun (WGS) entry which is preliminary data.</text>
</comment>
<dbReference type="AlphaFoldDB" id="A0A4R6PH07"/>
<dbReference type="InterPro" id="IPR015946">
    <property type="entry name" value="KH_dom-like_a/b"/>
</dbReference>
<organism evidence="1 2">
    <name type="scientific">Idiomarina aquatica</name>
    <dbReference type="NCBI Taxonomy" id="1327752"/>
    <lineage>
        <taxon>Bacteria</taxon>
        <taxon>Pseudomonadati</taxon>
        <taxon>Pseudomonadota</taxon>
        <taxon>Gammaproteobacteria</taxon>
        <taxon>Alteromonadales</taxon>
        <taxon>Idiomarinaceae</taxon>
        <taxon>Idiomarina</taxon>
    </lineage>
</organism>
<proteinExistence type="predicted"/>
<dbReference type="RefSeq" id="WP_133539426.1">
    <property type="nucleotide sequence ID" value="NZ_SNXI01000006.1"/>
</dbReference>
<dbReference type="InterPro" id="IPR036102">
    <property type="entry name" value="OsmC/Ohrsf"/>
</dbReference>
<dbReference type="PANTHER" id="PTHR34352:SF1">
    <property type="entry name" value="PROTEIN YHFA"/>
    <property type="match status" value="1"/>
</dbReference>
<dbReference type="Proteomes" id="UP000295531">
    <property type="component" value="Unassembled WGS sequence"/>
</dbReference>
<dbReference type="InterPro" id="IPR003718">
    <property type="entry name" value="OsmC/Ohr_fam"/>
</dbReference>